<dbReference type="EMBL" id="CP020333">
    <property type="protein sequence ID" value="AQZ54460.1"/>
    <property type="molecule type" value="Genomic_DNA"/>
</dbReference>
<dbReference type="SUPFAM" id="SSF56281">
    <property type="entry name" value="Metallo-hydrolase/oxidoreductase"/>
    <property type="match status" value="1"/>
</dbReference>
<keyword evidence="3" id="KW-1185">Reference proteome</keyword>
<dbReference type="PANTHER" id="PTHR42773:SF1">
    <property type="entry name" value="METALLO-BETA-LACTAMASE FAMILY PROTEIN"/>
    <property type="match status" value="1"/>
</dbReference>
<evidence type="ECO:0000313" key="3">
    <source>
        <dbReference type="Proteomes" id="UP000191135"/>
    </source>
</evidence>
<dbReference type="Proteomes" id="UP000191135">
    <property type="component" value="Plasmid pMM170"/>
</dbReference>
<dbReference type="InterPro" id="IPR036866">
    <property type="entry name" value="RibonucZ/Hydroxyglut_hydro"/>
</dbReference>
<dbReference type="Pfam" id="PF00753">
    <property type="entry name" value="Lactamase_B"/>
    <property type="match status" value="1"/>
</dbReference>
<evidence type="ECO:0000259" key="1">
    <source>
        <dbReference type="SMART" id="SM00849"/>
    </source>
</evidence>
<dbReference type="eggNOG" id="COG0491">
    <property type="taxonomic scope" value="Bacteria"/>
</dbReference>
<sequence length="217" mass="24001">MLTQVTSNEISLPNLFTTSAADLPFMRDVVVRSFLIKGENGTLAIYNAPGLSESATMEGGAPKTLLMSHWHEEMYGPPELDLTPYVAAADRAETARSLPNVRTFDAYQNNQAYIDIIPTPGHTAGSAMFLWTCGDHRVLFSGDSIWNHDGRWEAVVLGESNRQNYIASLEAIAELDFDVLIPWVARRGTPCVNVCDRHTARTSVLEIAHRLRQGEPT</sequence>
<keyword evidence="2" id="KW-0614">Plasmid</keyword>
<dbReference type="AlphaFoldDB" id="A0A1U9ZA16"/>
<geneLocation type="plasmid" evidence="3">
    <name>pmm170</name>
</geneLocation>
<dbReference type="SMART" id="SM00849">
    <property type="entry name" value="Lactamase_B"/>
    <property type="match status" value="1"/>
</dbReference>
<dbReference type="PANTHER" id="PTHR42773">
    <property type="entry name" value="METALLO-BETA-LACTAMASE-RELATED"/>
    <property type="match status" value="1"/>
</dbReference>
<proteinExistence type="predicted"/>
<reference evidence="2 3" key="1">
    <citation type="submission" date="2017-03" db="EMBL/GenBank/DDBJ databases">
        <title>Foreign affairs: Plasmid Transfer between Roseobacters and Rhizobia.</title>
        <authorList>
            <person name="Bartling P."/>
            <person name="Bunk B."/>
            <person name="Overmann J."/>
            <person name="Brinkmann H."/>
            <person name="Petersen J."/>
        </authorList>
    </citation>
    <scope>NUCLEOTIDE SEQUENCE [LARGE SCALE GENOMIC DNA]</scope>
    <source>
        <strain evidence="2 3">MACL11</strain>
        <plasmid evidence="3">Plasmid pmm170</plasmid>
    </source>
</reference>
<name>A0A1U9ZA16_9HYPH</name>
<dbReference type="InterPro" id="IPR001279">
    <property type="entry name" value="Metallo-B-lactamas"/>
</dbReference>
<organism evidence="2 3">
    <name type="scientific">Martelella mediterranea DSM 17316</name>
    <dbReference type="NCBI Taxonomy" id="1122214"/>
    <lineage>
        <taxon>Bacteria</taxon>
        <taxon>Pseudomonadati</taxon>
        <taxon>Pseudomonadota</taxon>
        <taxon>Alphaproteobacteria</taxon>
        <taxon>Hyphomicrobiales</taxon>
        <taxon>Aurantimonadaceae</taxon>
        <taxon>Martelella</taxon>
    </lineage>
</organism>
<dbReference type="KEGG" id="mmed:Mame_05168"/>
<evidence type="ECO:0000313" key="2">
    <source>
        <dbReference type="EMBL" id="AQZ54460.1"/>
    </source>
</evidence>
<accession>A0A1U9ZA16</accession>
<dbReference type="RefSeq" id="WP_018067057.1">
    <property type="nucleotide sequence ID" value="NZ_AQWH01000032.1"/>
</dbReference>
<gene>
    <name evidence="2" type="ORF">Mame_05168</name>
</gene>
<dbReference type="OrthoDB" id="9802991at2"/>
<protein>
    <submittedName>
        <fullName evidence="2">Metallo-beta-lactamase superfamily protein</fullName>
    </submittedName>
</protein>
<feature type="domain" description="Metallo-beta-lactamase" evidence="1">
    <location>
        <begin position="30"/>
        <end position="184"/>
    </location>
</feature>
<dbReference type="Gene3D" id="3.60.15.10">
    <property type="entry name" value="Ribonuclease Z/Hydroxyacylglutathione hydrolase-like"/>
    <property type="match status" value="1"/>
</dbReference>